<dbReference type="AlphaFoldDB" id="Q9JMW2"/>
<proteinExistence type="predicted"/>
<protein>
    <submittedName>
        <fullName evidence="2">Uncharacterized protein orf154</fullName>
    </submittedName>
</protein>
<accession>Q9JMW2</accession>
<sequence length="154" mass="17370">MTSNRSTPWLRVMAGRRVQRRAPTPGPKRSRWRLSAVREQHLCFAAGVARDLLRRALRDRVQARSAEVGRGDRSAFRTRSRVTRRGADAEGPVRRGAEGYESELVRRVRGRSDRMIRDKANAQGGNRAQGLGRAACGQARRGGEDHRLDPHSRH</sequence>
<dbReference type="EMBL" id="U33883">
    <property type="protein sequence ID" value="AAF78801.1"/>
    <property type="molecule type" value="Genomic_DNA"/>
</dbReference>
<name>Q9JMW2_BRAJP</name>
<feature type="compositionally biased region" description="Basic and acidic residues" evidence="1">
    <location>
        <begin position="111"/>
        <end position="120"/>
    </location>
</feature>
<evidence type="ECO:0000256" key="1">
    <source>
        <dbReference type="SAM" id="MobiDB-lite"/>
    </source>
</evidence>
<feature type="compositionally biased region" description="Low complexity" evidence="1">
    <location>
        <begin position="128"/>
        <end position="139"/>
    </location>
</feature>
<feature type="compositionally biased region" description="Basic and acidic residues" evidence="1">
    <location>
        <begin position="141"/>
        <end position="154"/>
    </location>
</feature>
<evidence type="ECO:0000313" key="2">
    <source>
        <dbReference type="EMBL" id="AAF78801.1"/>
    </source>
</evidence>
<feature type="compositionally biased region" description="Basic and acidic residues" evidence="1">
    <location>
        <begin position="85"/>
        <end position="95"/>
    </location>
</feature>
<feature type="region of interest" description="Disordered" evidence="1">
    <location>
        <begin position="111"/>
        <end position="154"/>
    </location>
</feature>
<reference evidence="2" key="2">
    <citation type="submission" date="2000-06" db="EMBL/GenBank/DDBJ databases">
        <title>Extended sequencing of a DNA fragment of B. japonicum adjacent to the cox operon.</title>
        <authorList>
            <person name="Mueller P."/>
        </authorList>
    </citation>
    <scope>NUCLEOTIDE SEQUENCE</scope>
    <source>
        <strain evidence="2">USDA110spc4</strain>
    </source>
</reference>
<feature type="region of interest" description="Disordered" evidence="1">
    <location>
        <begin position="64"/>
        <end position="95"/>
    </location>
</feature>
<gene>
    <name evidence="2" type="primary">orf154</name>
</gene>
<reference evidence="2" key="1">
    <citation type="journal article" date="1995" name="Mol. Microbiol.">
        <title>A TnphoA insertion within the Bradyrhizobium japonicum sipS gene, homologous to prokaryotic signal peptidases, results in extensive changes in the expression of PBM-specific nodulins of infected soybean (Glycine max) cells.</title>
        <authorList>
            <person name="Muller P."/>
            <person name="Ahrens K."/>
            <person name="Keller T."/>
            <person name="Klaucke A."/>
        </authorList>
    </citation>
    <scope>NUCLEOTIDE SEQUENCE</scope>
    <source>
        <strain evidence="2">USDA110spc4</strain>
    </source>
</reference>
<feature type="compositionally biased region" description="Basic and acidic residues" evidence="1">
    <location>
        <begin position="64"/>
        <end position="75"/>
    </location>
</feature>
<organism evidence="2">
    <name type="scientific">Bradyrhizobium japonicum</name>
    <dbReference type="NCBI Taxonomy" id="375"/>
    <lineage>
        <taxon>Bacteria</taxon>
        <taxon>Pseudomonadati</taxon>
        <taxon>Pseudomonadota</taxon>
        <taxon>Alphaproteobacteria</taxon>
        <taxon>Hyphomicrobiales</taxon>
        <taxon>Nitrobacteraceae</taxon>
        <taxon>Bradyrhizobium</taxon>
    </lineage>
</organism>